<dbReference type="GO" id="GO:0000151">
    <property type="term" value="C:ubiquitin ligase complex"/>
    <property type="evidence" value="ECO:0007669"/>
    <property type="project" value="TreeGrafter"/>
</dbReference>
<dbReference type="PANTHER" id="PTHR46359:SF2">
    <property type="entry name" value="GEO07743P1"/>
    <property type="match status" value="1"/>
</dbReference>
<proteinExistence type="predicted"/>
<evidence type="ECO:0000313" key="4">
    <source>
        <dbReference type="EMBL" id="CAF0945732.1"/>
    </source>
</evidence>
<dbReference type="InterPro" id="IPR013083">
    <property type="entry name" value="Znf_RING/FYVE/PHD"/>
</dbReference>
<organism evidence="4 6">
    <name type="scientific">Adineta steineri</name>
    <dbReference type="NCBI Taxonomy" id="433720"/>
    <lineage>
        <taxon>Eukaryota</taxon>
        <taxon>Metazoa</taxon>
        <taxon>Spiralia</taxon>
        <taxon>Gnathifera</taxon>
        <taxon>Rotifera</taxon>
        <taxon>Eurotatoria</taxon>
        <taxon>Bdelloidea</taxon>
        <taxon>Adinetida</taxon>
        <taxon>Adinetidae</taxon>
        <taxon>Adineta</taxon>
    </lineage>
</organism>
<name>A0A814CXI7_9BILA</name>
<dbReference type="Proteomes" id="UP000663860">
    <property type="component" value="Unassembled WGS sequence"/>
</dbReference>
<dbReference type="SUPFAM" id="SSF57850">
    <property type="entry name" value="RING/U-box"/>
    <property type="match status" value="1"/>
</dbReference>
<dbReference type="PANTHER" id="PTHR46359">
    <property type="entry name" value="GEO07743P1"/>
    <property type="match status" value="1"/>
</dbReference>
<evidence type="ECO:0000313" key="6">
    <source>
        <dbReference type="Proteomes" id="UP000663860"/>
    </source>
</evidence>
<dbReference type="GO" id="GO:0008270">
    <property type="term" value="F:zinc ion binding"/>
    <property type="evidence" value="ECO:0007669"/>
    <property type="project" value="UniProtKB-KW"/>
</dbReference>
<dbReference type="AlphaFoldDB" id="A0A814CXI7"/>
<dbReference type="GO" id="GO:0006511">
    <property type="term" value="P:ubiquitin-dependent protein catabolic process"/>
    <property type="evidence" value="ECO:0007669"/>
    <property type="project" value="TreeGrafter"/>
</dbReference>
<feature type="domain" description="RING-type" evidence="3">
    <location>
        <begin position="95"/>
        <end position="138"/>
    </location>
</feature>
<dbReference type="GO" id="GO:0061630">
    <property type="term" value="F:ubiquitin protein ligase activity"/>
    <property type="evidence" value="ECO:0007669"/>
    <property type="project" value="TreeGrafter"/>
</dbReference>
<keyword evidence="2" id="KW-0862">Zinc</keyword>
<keyword evidence="1" id="KW-0479">Metal-binding</keyword>
<dbReference type="EMBL" id="CAJOBB010000003">
    <property type="protein sequence ID" value="CAF3502118.1"/>
    <property type="molecule type" value="Genomic_DNA"/>
</dbReference>
<evidence type="ECO:0000313" key="5">
    <source>
        <dbReference type="EMBL" id="CAF3502118.1"/>
    </source>
</evidence>
<evidence type="ECO:0000256" key="2">
    <source>
        <dbReference type="ARBA" id="ARBA00022833"/>
    </source>
</evidence>
<comment type="caution">
    <text evidence="4">The sequence shown here is derived from an EMBL/GenBank/DDBJ whole genome shotgun (WGS) entry which is preliminary data.</text>
</comment>
<keyword evidence="1" id="KW-0863">Zinc-finger</keyword>
<sequence>MGNCWRMPEDHSGFLHIPTTDFASMPTSSTHSSSSNSYLTFTHPTSTMSNTHMPKLMILSRSSTDLNAIKAAQCRNLVEHIPIINYNENTVKQTECDICLLDFIPDEQVRQLPCDGKHIFHPSCIDQWFEKSLTCPHCSANVDAALLLRFIPHSNNNDDDDDDW</sequence>
<dbReference type="InterPro" id="IPR001841">
    <property type="entry name" value="Znf_RING"/>
</dbReference>
<evidence type="ECO:0000259" key="3">
    <source>
        <dbReference type="Pfam" id="PF13639"/>
    </source>
</evidence>
<dbReference type="EMBL" id="CAJNOE010000123">
    <property type="protein sequence ID" value="CAF0945732.1"/>
    <property type="molecule type" value="Genomic_DNA"/>
</dbReference>
<dbReference type="InterPro" id="IPR052804">
    <property type="entry name" value="UEC_component"/>
</dbReference>
<accession>A0A814CXI7</accession>
<protein>
    <recommendedName>
        <fullName evidence="3">RING-type domain-containing protein</fullName>
    </recommendedName>
</protein>
<dbReference type="Pfam" id="PF13639">
    <property type="entry name" value="zf-RING_2"/>
    <property type="match status" value="1"/>
</dbReference>
<dbReference type="Gene3D" id="3.30.40.10">
    <property type="entry name" value="Zinc/RING finger domain, C3HC4 (zinc finger)"/>
    <property type="match status" value="1"/>
</dbReference>
<evidence type="ECO:0000256" key="1">
    <source>
        <dbReference type="ARBA" id="ARBA00022771"/>
    </source>
</evidence>
<gene>
    <name evidence="4" type="ORF">IZO911_LOCUS14701</name>
    <name evidence="5" type="ORF">KXQ929_LOCUS121</name>
</gene>
<reference evidence="4" key="1">
    <citation type="submission" date="2021-02" db="EMBL/GenBank/DDBJ databases">
        <authorList>
            <person name="Nowell W R."/>
        </authorList>
    </citation>
    <scope>NUCLEOTIDE SEQUENCE</scope>
</reference>
<dbReference type="Proteomes" id="UP000663868">
    <property type="component" value="Unassembled WGS sequence"/>
</dbReference>